<feature type="transmembrane region" description="Helical" evidence="1">
    <location>
        <begin position="131"/>
        <end position="148"/>
    </location>
</feature>
<comment type="caution">
    <text evidence="2">The sequence shown here is derived from an EMBL/GenBank/DDBJ whole genome shotgun (WGS) entry which is preliminary data.</text>
</comment>
<protein>
    <recommendedName>
        <fullName evidence="4">Integral membrane protein</fullName>
    </recommendedName>
</protein>
<name>A0ABV8R7M8_9FLAO</name>
<sequence>MKILKVPKNDIKKLGYIFLRKPGIFIGFIFILFFDGTFFAENYTSSQFPINILALLSFFWMYKRATLRVRKLMIYAVFLGLLGEYFFSVYLGMYTYRLENVPWYVPLGHAALYGRVFIFSKDTLVKKYHKAIEQLFTIIITVFALVYLVFFTDVFGFVMTIAVFVILYFRPKDRLYFYTMYIIVALLEIGGTAFGAWKWPPIAFGVFEFLPSNNPPSGISLFYFLLDVSCLFVYILFHQKQWERFKKINLNSNNIN</sequence>
<dbReference type="RefSeq" id="WP_377407301.1">
    <property type="nucleotide sequence ID" value="NZ_JBHSCY010000001.1"/>
</dbReference>
<evidence type="ECO:0008006" key="4">
    <source>
        <dbReference type="Google" id="ProtNLM"/>
    </source>
</evidence>
<feature type="transmembrane region" description="Helical" evidence="1">
    <location>
        <begin position="74"/>
        <end position="95"/>
    </location>
</feature>
<evidence type="ECO:0000256" key="1">
    <source>
        <dbReference type="SAM" id="Phobius"/>
    </source>
</evidence>
<accession>A0ABV8R7M8</accession>
<evidence type="ECO:0000313" key="3">
    <source>
        <dbReference type="Proteomes" id="UP001595826"/>
    </source>
</evidence>
<keyword evidence="1" id="KW-1133">Transmembrane helix</keyword>
<keyword evidence="3" id="KW-1185">Reference proteome</keyword>
<evidence type="ECO:0000313" key="2">
    <source>
        <dbReference type="EMBL" id="MFC4267419.1"/>
    </source>
</evidence>
<proteinExistence type="predicted"/>
<organism evidence="2 3">
    <name type="scientific">Polaribacter marinivivus</name>
    <dbReference type="NCBI Taxonomy" id="1524260"/>
    <lineage>
        <taxon>Bacteria</taxon>
        <taxon>Pseudomonadati</taxon>
        <taxon>Bacteroidota</taxon>
        <taxon>Flavobacteriia</taxon>
        <taxon>Flavobacteriales</taxon>
        <taxon>Flavobacteriaceae</taxon>
    </lineage>
</organism>
<keyword evidence="1" id="KW-0812">Transmembrane</keyword>
<dbReference type="Proteomes" id="UP001595826">
    <property type="component" value="Unassembled WGS sequence"/>
</dbReference>
<dbReference type="EMBL" id="JBHSCY010000001">
    <property type="protein sequence ID" value="MFC4267419.1"/>
    <property type="molecule type" value="Genomic_DNA"/>
</dbReference>
<feature type="transmembrane region" description="Helical" evidence="1">
    <location>
        <begin position="217"/>
        <end position="237"/>
    </location>
</feature>
<keyword evidence="1" id="KW-0472">Membrane</keyword>
<gene>
    <name evidence="2" type="ORF">ACFOWD_00750</name>
</gene>
<feature type="transmembrane region" description="Helical" evidence="1">
    <location>
        <begin position="46"/>
        <end position="62"/>
    </location>
</feature>
<reference evidence="3" key="1">
    <citation type="journal article" date="2019" name="Int. J. Syst. Evol. Microbiol.">
        <title>The Global Catalogue of Microorganisms (GCM) 10K type strain sequencing project: providing services to taxonomists for standard genome sequencing and annotation.</title>
        <authorList>
            <consortium name="The Broad Institute Genomics Platform"/>
            <consortium name="The Broad Institute Genome Sequencing Center for Infectious Disease"/>
            <person name="Wu L."/>
            <person name="Ma J."/>
        </authorList>
    </citation>
    <scope>NUCLEOTIDE SEQUENCE [LARGE SCALE GENOMIC DNA]</scope>
    <source>
        <strain evidence="3">CECT 8655</strain>
    </source>
</reference>
<feature type="transmembrane region" description="Helical" evidence="1">
    <location>
        <begin position="21"/>
        <end position="40"/>
    </location>
</feature>
<feature type="transmembrane region" description="Helical" evidence="1">
    <location>
        <begin position="176"/>
        <end position="197"/>
    </location>
</feature>